<reference evidence="1 2" key="1">
    <citation type="submission" date="2018-07" db="EMBL/GenBank/DDBJ databases">
        <title>Dyella monticola sp. nov. and Dyella psychrodurans sp. nov. isolated from monsoon evergreen broad-leaved forest soil of Dinghu Mountain, China.</title>
        <authorList>
            <person name="Gao Z."/>
            <person name="Qiu L."/>
        </authorList>
    </citation>
    <scope>NUCLEOTIDE SEQUENCE [LARGE SCALE GENOMIC DNA]</scope>
    <source>
        <strain evidence="1 2">4G-K06</strain>
    </source>
</reference>
<dbReference type="OrthoDB" id="3373978at2"/>
<accession>A0A370WSV2</accession>
<proteinExistence type="predicted"/>
<dbReference type="PANTHER" id="PTHR39217">
    <property type="match status" value="1"/>
</dbReference>
<sequence>MPVPVSRFRLGVASSRQFPNVHKDDVYLMAMLERLGVQPVVCVWNDPAVDWGGFDAVLVRTIWDYFEHYPAFLAWTQMLDRLNAIVINDTNMLRWNSDKRYLLDLERQGVPIIPTQVVPGRDLHERLPSLPDGEVVIKPTVSGGAWHTVRGRARTTAFENACEPLPKSLDYLVQPFVPEIASHGEWSLMFFGGAYSHAVLKRPTVGDYRVQEQHGGSTAPATPDAGLVDAANKVLAAVGALEHQPPDYARIDGVVINGQFVLMELEVIEPALFLAQRPDAAERFARHLAERLERLACGAATRS</sequence>
<dbReference type="PANTHER" id="PTHR39217:SF1">
    <property type="entry name" value="GLUTATHIONE SYNTHETASE"/>
    <property type="match status" value="1"/>
</dbReference>
<dbReference type="GO" id="GO:0003824">
    <property type="term" value="F:catalytic activity"/>
    <property type="evidence" value="ECO:0007669"/>
    <property type="project" value="UniProtKB-ARBA"/>
</dbReference>
<dbReference type="GO" id="GO:0005524">
    <property type="term" value="F:ATP binding"/>
    <property type="evidence" value="ECO:0007669"/>
    <property type="project" value="InterPro"/>
</dbReference>
<evidence type="ECO:0000313" key="2">
    <source>
        <dbReference type="Proteomes" id="UP000254258"/>
    </source>
</evidence>
<evidence type="ECO:0000313" key="1">
    <source>
        <dbReference type="EMBL" id="RDS79097.1"/>
    </source>
</evidence>
<dbReference type="Gene3D" id="3.30.1490.20">
    <property type="entry name" value="ATP-grasp fold, A domain"/>
    <property type="match status" value="1"/>
</dbReference>
<dbReference type="Gene3D" id="3.30.470.20">
    <property type="entry name" value="ATP-grasp fold, B domain"/>
    <property type="match status" value="1"/>
</dbReference>
<dbReference type="AlphaFoldDB" id="A0A370WSV2"/>
<protein>
    <recommendedName>
        <fullName evidence="3">ATP-grasp domain-containing protein</fullName>
    </recommendedName>
</protein>
<evidence type="ECO:0008006" key="3">
    <source>
        <dbReference type="Google" id="ProtNLM"/>
    </source>
</evidence>
<organism evidence="1 2">
    <name type="scientific">Dyella monticola</name>
    <dbReference type="NCBI Taxonomy" id="1927958"/>
    <lineage>
        <taxon>Bacteria</taxon>
        <taxon>Pseudomonadati</taxon>
        <taxon>Pseudomonadota</taxon>
        <taxon>Gammaproteobacteria</taxon>
        <taxon>Lysobacterales</taxon>
        <taxon>Rhodanobacteraceae</taxon>
        <taxon>Dyella</taxon>
    </lineage>
</organism>
<dbReference type="InterPro" id="IPR053191">
    <property type="entry name" value="DcsG_Biosynth_Enzyme"/>
</dbReference>
<comment type="caution">
    <text evidence="1">The sequence shown here is derived from an EMBL/GenBank/DDBJ whole genome shotgun (WGS) entry which is preliminary data.</text>
</comment>
<dbReference type="InterPro" id="IPR013815">
    <property type="entry name" value="ATP_grasp_subdomain_1"/>
</dbReference>
<gene>
    <name evidence="1" type="ORF">DWU98_19685</name>
</gene>
<name>A0A370WSV2_9GAMM</name>
<dbReference type="RefSeq" id="WP_115497301.1">
    <property type="nucleotide sequence ID" value="NZ_QRBE01000017.1"/>
</dbReference>
<dbReference type="SUPFAM" id="SSF56059">
    <property type="entry name" value="Glutathione synthetase ATP-binding domain-like"/>
    <property type="match status" value="1"/>
</dbReference>
<dbReference type="Proteomes" id="UP000254258">
    <property type="component" value="Unassembled WGS sequence"/>
</dbReference>
<keyword evidence="2" id="KW-1185">Reference proteome</keyword>
<dbReference type="Gene3D" id="3.40.50.20">
    <property type="match status" value="1"/>
</dbReference>
<dbReference type="EMBL" id="QRBE01000017">
    <property type="protein sequence ID" value="RDS79097.1"/>
    <property type="molecule type" value="Genomic_DNA"/>
</dbReference>